<dbReference type="PANTHER" id="PTHR22617:SF23">
    <property type="entry name" value="CHEMOTAXIS PROTEIN CHEW"/>
    <property type="match status" value="1"/>
</dbReference>
<dbReference type="PROSITE" id="PS50851">
    <property type="entry name" value="CHEW"/>
    <property type="match status" value="1"/>
</dbReference>
<reference evidence="2 3" key="1">
    <citation type="submission" date="2020-08" db="EMBL/GenBank/DDBJ databases">
        <title>Genomic Encyclopedia of Type Strains, Phase IV (KMG-IV): sequencing the most valuable type-strain genomes for metagenomic binning, comparative biology and taxonomic classification.</title>
        <authorList>
            <person name="Goeker M."/>
        </authorList>
    </citation>
    <scope>NUCLEOTIDE SEQUENCE [LARGE SCALE GENOMIC DNA]</scope>
    <source>
        <strain evidence="2 3">DSM 22071</strain>
    </source>
</reference>
<evidence type="ECO:0000313" key="3">
    <source>
        <dbReference type="Proteomes" id="UP000528322"/>
    </source>
</evidence>
<dbReference type="RefSeq" id="WP_183732269.1">
    <property type="nucleotide sequence ID" value="NZ_JACHID010000008.1"/>
</dbReference>
<dbReference type="GO" id="GO:0007165">
    <property type="term" value="P:signal transduction"/>
    <property type="evidence" value="ECO:0007669"/>
    <property type="project" value="InterPro"/>
</dbReference>
<dbReference type="GO" id="GO:0005829">
    <property type="term" value="C:cytosol"/>
    <property type="evidence" value="ECO:0007669"/>
    <property type="project" value="TreeGrafter"/>
</dbReference>
<dbReference type="Pfam" id="PF01584">
    <property type="entry name" value="CheW"/>
    <property type="match status" value="1"/>
</dbReference>
<dbReference type="Gene3D" id="2.40.50.180">
    <property type="entry name" value="CheA-289, Domain 4"/>
    <property type="match status" value="1"/>
</dbReference>
<feature type="domain" description="CheW-like" evidence="1">
    <location>
        <begin position="24"/>
        <end position="163"/>
    </location>
</feature>
<dbReference type="GO" id="GO:0006935">
    <property type="term" value="P:chemotaxis"/>
    <property type="evidence" value="ECO:0007669"/>
    <property type="project" value="InterPro"/>
</dbReference>
<dbReference type="SUPFAM" id="SSF50341">
    <property type="entry name" value="CheW-like"/>
    <property type="match status" value="1"/>
</dbReference>
<dbReference type="AlphaFoldDB" id="A0A7W8DH99"/>
<gene>
    <name evidence="2" type="ORF">HNR37_001527</name>
</gene>
<dbReference type="InterPro" id="IPR036061">
    <property type="entry name" value="CheW-like_dom_sf"/>
</dbReference>
<comment type="caution">
    <text evidence="2">The sequence shown here is derived from an EMBL/GenBank/DDBJ whole genome shotgun (WGS) entry which is preliminary data.</text>
</comment>
<dbReference type="EMBL" id="JACHID010000008">
    <property type="protein sequence ID" value="MBB5022199.1"/>
    <property type="molecule type" value="Genomic_DNA"/>
</dbReference>
<dbReference type="SMART" id="SM00260">
    <property type="entry name" value="CheW"/>
    <property type="match status" value="1"/>
</dbReference>
<sequence length="170" mass="18801">MTQPSIEPTSDEPGALDPRPVEEELQFVNFDLAGEEYLVSVDMVREIIKKITITSIPKSSPYVEGIIDLRGSVIPIIDLRKKLGHPPVSGELEQNIIIVEAASKLIGLVVDGVREVIRTSAKKIESKPSIHKSTENYLTGVLQRQDRLLIVLDIGALFKESDMWEIANGT</sequence>
<protein>
    <submittedName>
        <fullName evidence="2">Purine-binding chemotaxis protein CheW</fullName>
    </submittedName>
</protein>
<dbReference type="PANTHER" id="PTHR22617">
    <property type="entry name" value="CHEMOTAXIS SENSOR HISTIDINE KINASE-RELATED"/>
    <property type="match status" value="1"/>
</dbReference>
<evidence type="ECO:0000313" key="2">
    <source>
        <dbReference type="EMBL" id="MBB5022199.1"/>
    </source>
</evidence>
<dbReference type="InterPro" id="IPR039315">
    <property type="entry name" value="CheW"/>
</dbReference>
<dbReference type="Proteomes" id="UP000528322">
    <property type="component" value="Unassembled WGS sequence"/>
</dbReference>
<dbReference type="InterPro" id="IPR002545">
    <property type="entry name" value="CheW-lke_dom"/>
</dbReference>
<name>A0A7W8DH99_9BACT</name>
<keyword evidence="3" id="KW-1185">Reference proteome</keyword>
<accession>A0A7W8DH99</accession>
<evidence type="ECO:0000259" key="1">
    <source>
        <dbReference type="PROSITE" id="PS50851"/>
    </source>
</evidence>
<dbReference type="Gene3D" id="2.30.30.40">
    <property type="entry name" value="SH3 Domains"/>
    <property type="match status" value="1"/>
</dbReference>
<proteinExistence type="predicted"/>
<organism evidence="2 3">
    <name type="scientific">Desulfurispira natronophila</name>
    <dbReference type="NCBI Taxonomy" id="682562"/>
    <lineage>
        <taxon>Bacteria</taxon>
        <taxon>Pseudomonadati</taxon>
        <taxon>Chrysiogenota</taxon>
        <taxon>Chrysiogenia</taxon>
        <taxon>Chrysiogenales</taxon>
        <taxon>Chrysiogenaceae</taxon>
        <taxon>Desulfurispira</taxon>
    </lineage>
</organism>